<dbReference type="EMBL" id="CAMKVN010006822">
    <property type="protein sequence ID" value="CAI2190755.1"/>
    <property type="molecule type" value="Genomic_DNA"/>
</dbReference>
<sequence>SCYICYPPEQVTSERFQQFWNWITAEYPAVTFTRYTQQYLEELNYTYLYIGTANAVNDALHNLIFSIRYNIGFDESPVVVRQNIYNAFILTRGFALDPLFVLYQISETTSSIIYRRRFKLRKSI</sequence>
<gene>
    <name evidence="1" type="ORF">FWILDA_LOCUS14734</name>
</gene>
<proteinExistence type="predicted"/>
<dbReference type="OrthoDB" id="2375007at2759"/>
<keyword evidence="2" id="KW-1185">Reference proteome</keyword>
<comment type="caution">
    <text evidence="1">The sequence shown here is derived from an EMBL/GenBank/DDBJ whole genome shotgun (WGS) entry which is preliminary data.</text>
</comment>
<evidence type="ECO:0000313" key="2">
    <source>
        <dbReference type="Proteomes" id="UP001153678"/>
    </source>
</evidence>
<dbReference type="AlphaFoldDB" id="A0A9W4WWE9"/>
<accession>A0A9W4WWE9</accession>
<reference evidence="1" key="1">
    <citation type="submission" date="2022-08" db="EMBL/GenBank/DDBJ databases">
        <authorList>
            <person name="Kallberg Y."/>
            <person name="Tangrot J."/>
            <person name="Rosling A."/>
        </authorList>
    </citation>
    <scope>NUCLEOTIDE SEQUENCE</scope>
    <source>
        <strain evidence="1">Wild A</strain>
    </source>
</reference>
<evidence type="ECO:0000313" key="1">
    <source>
        <dbReference type="EMBL" id="CAI2190755.1"/>
    </source>
</evidence>
<name>A0A9W4WWE9_9GLOM</name>
<organism evidence="1 2">
    <name type="scientific">Funneliformis geosporum</name>
    <dbReference type="NCBI Taxonomy" id="1117311"/>
    <lineage>
        <taxon>Eukaryota</taxon>
        <taxon>Fungi</taxon>
        <taxon>Fungi incertae sedis</taxon>
        <taxon>Mucoromycota</taxon>
        <taxon>Glomeromycotina</taxon>
        <taxon>Glomeromycetes</taxon>
        <taxon>Glomerales</taxon>
        <taxon>Glomeraceae</taxon>
        <taxon>Funneliformis</taxon>
    </lineage>
</organism>
<feature type="non-terminal residue" evidence="1">
    <location>
        <position position="124"/>
    </location>
</feature>
<protein>
    <submittedName>
        <fullName evidence="1">8663_t:CDS:1</fullName>
    </submittedName>
</protein>
<dbReference type="Proteomes" id="UP001153678">
    <property type="component" value="Unassembled WGS sequence"/>
</dbReference>